<dbReference type="CDD" id="cd04079">
    <property type="entry name" value="CBM6_agarase-like"/>
    <property type="match status" value="1"/>
</dbReference>
<accession>A0ABP9GE93</accession>
<evidence type="ECO:0000313" key="4">
    <source>
        <dbReference type="Proteomes" id="UP001501302"/>
    </source>
</evidence>
<dbReference type="PROSITE" id="PS51175">
    <property type="entry name" value="CBM6"/>
    <property type="match status" value="1"/>
</dbReference>
<sequence length="666" mass="74664">MAQTYSGTVTDKNTGTPINGAEVKLVETNQKMTTASNGQFTFSVANNNQHTLQINKDGYVFEDIRNLAPATNLSVQLRAKIKSVATTRWENYLTNCTVYNSPNIPDDAEWNVEFTETSLTGDFAPNSTYTRRDPSAVILFNGLYYVWYTYKISQPSTYFGTSNVNDNVFPWDYCDVYYATSPDGYQWTEQGPAVVRGASGNFDDRSVFTPEILAYNNKFYLIYQAVKHPYIERVKNTVAMAVADLPSGPWTKLQEPILRATDNGIWTPNSTSRFDVLAQGDFDSHKVHDPCIIVYNNKFYLYYKGERMGEKNYCGEREIRWGVAIADNPTGPYIKSEYNPITTTGHEVSVWNYDVGIAIIQKLDGPERGSVQYASDGINFEMRGKAASVPDALGVFRPEAHGNTPTLGVTWGLSHVLKWDGQVQGGWMHLERFDLIETIVPPSSSALIIEAEDFIATKNEVGFTPGGYDGVNRTTIGVNYVNRQDWMEFTVNIPEAGNYELTYLIGTVIYNTNVEMQINGIVVADTQVNNTGGWDNYQYLRHNTLIEIQAGTHTIRVTANGSDDWQWNMDKFYLDKKSEINLSTTNFLLKGSDQLVVYPNPSNAFLSIGNLIGQVDYVVYDLLGKNIISGKTAANLKINIQNLKNGSYFLVVRNSGENRSALFVKK</sequence>
<dbReference type="InterPro" id="IPR005084">
    <property type="entry name" value="CBM6"/>
</dbReference>
<dbReference type="SUPFAM" id="SSF49785">
    <property type="entry name" value="Galactose-binding domain-like"/>
    <property type="match status" value="1"/>
</dbReference>
<dbReference type="Pfam" id="PF03422">
    <property type="entry name" value="CBM_6"/>
    <property type="match status" value="1"/>
</dbReference>
<comment type="caution">
    <text evidence="3">The sequence shown here is derived from an EMBL/GenBank/DDBJ whole genome shotgun (WGS) entry which is preliminary data.</text>
</comment>
<dbReference type="SUPFAM" id="SSF75005">
    <property type="entry name" value="Arabinanase/levansucrase/invertase"/>
    <property type="match status" value="1"/>
</dbReference>
<dbReference type="Pfam" id="PF18962">
    <property type="entry name" value="Por_Secre_tail"/>
    <property type="match status" value="1"/>
</dbReference>
<dbReference type="Proteomes" id="UP001501302">
    <property type="component" value="Unassembled WGS sequence"/>
</dbReference>
<dbReference type="Pfam" id="PF13620">
    <property type="entry name" value="CarboxypepD_reg"/>
    <property type="match status" value="1"/>
</dbReference>
<dbReference type="RefSeq" id="WP_345190042.1">
    <property type="nucleotide sequence ID" value="NZ_BAABJJ010000008.1"/>
</dbReference>
<keyword evidence="1" id="KW-0732">Signal</keyword>
<dbReference type="Gene3D" id="2.115.10.20">
    <property type="entry name" value="Glycosyl hydrolase domain, family 43"/>
    <property type="match status" value="1"/>
</dbReference>
<gene>
    <name evidence="3" type="ORF">GCM10023314_05470</name>
</gene>
<dbReference type="InterPro" id="IPR008969">
    <property type="entry name" value="CarboxyPept-like_regulatory"/>
</dbReference>
<dbReference type="InterPro" id="IPR023296">
    <property type="entry name" value="Glyco_hydro_beta-prop_sf"/>
</dbReference>
<dbReference type="Gene3D" id="2.60.40.1120">
    <property type="entry name" value="Carboxypeptidase-like, regulatory domain"/>
    <property type="match status" value="1"/>
</dbReference>
<dbReference type="InterPro" id="IPR006584">
    <property type="entry name" value="Cellulose-bd_IV"/>
</dbReference>
<proteinExistence type="predicted"/>
<dbReference type="SMART" id="SM00606">
    <property type="entry name" value="CBD_IV"/>
    <property type="match status" value="1"/>
</dbReference>
<evidence type="ECO:0000256" key="1">
    <source>
        <dbReference type="ARBA" id="ARBA00022729"/>
    </source>
</evidence>
<evidence type="ECO:0000313" key="3">
    <source>
        <dbReference type="EMBL" id="GAA4936004.1"/>
    </source>
</evidence>
<dbReference type="InterPro" id="IPR008979">
    <property type="entry name" value="Galactose-bd-like_sf"/>
</dbReference>
<dbReference type="Gene3D" id="2.60.120.260">
    <property type="entry name" value="Galactose-binding domain-like"/>
    <property type="match status" value="1"/>
</dbReference>
<organism evidence="3 4">
    <name type="scientific">Algibacter agarivorans</name>
    <dbReference type="NCBI Taxonomy" id="1109741"/>
    <lineage>
        <taxon>Bacteria</taxon>
        <taxon>Pseudomonadati</taxon>
        <taxon>Bacteroidota</taxon>
        <taxon>Flavobacteriia</taxon>
        <taxon>Flavobacteriales</taxon>
        <taxon>Flavobacteriaceae</taxon>
        <taxon>Algibacter</taxon>
    </lineage>
</organism>
<dbReference type="EMBL" id="BAABJJ010000008">
    <property type="protein sequence ID" value="GAA4936004.1"/>
    <property type="molecule type" value="Genomic_DNA"/>
</dbReference>
<reference evidence="4" key="1">
    <citation type="journal article" date="2019" name="Int. J. Syst. Evol. Microbiol.">
        <title>The Global Catalogue of Microorganisms (GCM) 10K type strain sequencing project: providing services to taxonomists for standard genome sequencing and annotation.</title>
        <authorList>
            <consortium name="The Broad Institute Genomics Platform"/>
            <consortium name="The Broad Institute Genome Sequencing Center for Infectious Disease"/>
            <person name="Wu L."/>
            <person name="Ma J."/>
        </authorList>
    </citation>
    <scope>NUCLEOTIDE SEQUENCE [LARGE SCALE GENOMIC DNA]</scope>
    <source>
        <strain evidence="4">JCM 18285</strain>
    </source>
</reference>
<dbReference type="InterPro" id="IPR026444">
    <property type="entry name" value="Secre_tail"/>
</dbReference>
<name>A0ABP9GE93_9FLAO</name>
<dbReference type="NCBIfam" id="TIGR04183">
    <property type="entry name" value="Por_Secre_tail"/>
    <property type="match status" value="1"/>
</dbReference>
<dbReference type="CDD" id="cd08992">
    <property type="entry name" value="GH117"/>
    <property type="match status" value="1"/>
</dbReference>
<feature type="domain" description="CBM6" evidence="2">
    <location>
        <begin position="447"/>
        <end position="575"/>
    </location>
</feature>
<protein>
    <recommendedName>
        <fullName evidence="2">CBM6 domain-containing protein</fullName>
    </recommendedName>
</protein>
<evidence type="ECO:0000259" key="2">
    <source>
        <dbReference type="PROSITE" id="PS51175"/>
    </source>
</evidence>
<dbReference type="SUPFAM" id="SSF49464">
    <property type="entry name" value="Carboxypeptidase regulatory domain-like"/>
    <property type="match status" value="1"/>
</dbReference>
<keyword evidence="4" id="KW-1185">Reference proteome</keyword>